<dbReference type="GO" id="GO:0008999">
    <property type="term" value="F:protein-N-terminal-alanine acetyltransferase activity"/>
    <property type="evidence" value="ECO:0007669"/>
    <property type="project" value="UniProtKB-EC"/>
</dbReference>
<dbReference type="EC" id="2.3.1.267" evidence="6"/>
<accession>A0A645GS82</accession>
<comment type="similarity">
    <text evidence="1">Belongs to the acetyltransferase family. RimI subfamily.</text>
</comment>
<feature type="domain" description="N-acetyltransferase" evidence="5">
    <location>
        <begin position="4"/>
        <end position="148"/>
    </location>
</feature>
<dbReference type="AlphaFoldDB" id="A0A645GS82"/>
<evidence type="ECO:0000256" key="2">
    <source>
        <dbReference type="ARBA" id="ARBA00022490"/>
    </source>
</evidence>
<gene>
    <name evidence="6" type="primary">rimI_26</name>
    <name evidence="6" type="ORF">SDC9_176525</name>
</gene>
<dbReference type="CDD" id="cd04301">
    <property type="entry name" value="NAT_SF"/>
    <property type="match status" value="1"/>
</dbReference>
<dbReference type="Pfam" id="PF00583">
    <property type="entry name" value="Acetyltransf_1"/>
    <property type="match status" value="1"/>
</dbReference>
<dbReference type="InterPro" id="IPR006464">
    <property type="entry name" value="AcTrfase_RimI/Ard1"/>
</dbReference>
<dbReference type="Gene3D" id="3.40.630.30">
    <property type="match status" value="1"/>
</dbReference>
<evidence type="ECO:0000256" key="4">
    <source>
        <dbReference type="ARBA" id="ARBA00023315"/>
    </source>
</evidence>
<evidence type="ECO:0000256" key="3">
    <source>
        <dbReference type="ARBA" id="ARBA00022679"/>
    </source>
</evidence>
<evidence type="ECO:0000259" key="5">
    <source>
        <dbReference type="PROSITE" id="PS51186"/>
    </source>
</evidence>
<protein>
    <submittedName>
        <fullName evidence="6">Ribosomal-protein-alanine acetyltransferase</fullName>
        <ecNumber evidence="6">2.3.1.267</ecNumber>
    </submittedName>
</protein>
<evidence type="ECO:0000256" key="1">
    <source>
        <dbReference type="ARBA" id="ARBA00005395"/>
    </source>
</evidence>
<keyword evidence="2" id="KW-0963">Cytoplasm</keyword>
<dbReference type="NCBIfam" id="TIGR01575">
    <property type="entry name" value="rimI"/>
    <property type="match status" value="1"/>
</dbReference>
<dbReference type="InterPro" id="IPR000182">
    <property type="entry name" value="GNAT_dom"/>
</dbReference>
<dbReference type="PROSITE" id="PS51186">
    <property type="entry name" value="GNAT"/>
    <property type="match status" value="1"/>
</dbReference>
<name>A0A645GS82_9ZZZZ</name>
<sequence length="159" mass="18130">MTDMHFRPMQKEDVARIAELERICFRSPWSEKALAGELKNPVARYRVGLVGEALEAYAGMWVIYDEAHITNVAVAPAFRRRGYGRAIMEEMLRTARLYGANQMTLEVRESNLVAQALYGNLGFETAGRRKRYYSDTGEDAFIMWNRDIGKTLAAFANKP</sequence>
<comment type="caution">
    <text evidence="6">The sequence shown here is derived from an EMBL/GenBank/DDBJ whole genome shotgun (WGS) entry which is preliminary data.</text>
</comment>
<proteinExistence type="inferred from homology"/>
<dbReference type="SUPFAM" id="SSF55729">
    <property type="entry name" value="Acyl-CoA N-acyltransferases (Nat)"/>
    <property type="match status" value="1"/>
</dbReference>
<keyword evidence="4 6" id="KW-0012">Acyltransferase</keyword>
<dbReference type="InterPro" id="IPR016181">
    <property type="entry name" value="Acyl_CoA_acyltransferase"/>
</dbReference>
<dbReference type="InterPro" id="IPR050680">
    <property type="entry name" value="YpeA/RimI_acetyltransf"/>
</dbReference>
<dbReference type="EMBL" id="VSSQ01079603">
    <property type="protein sequence ID" value="MPN29076.1"/>
    <property type="molecule type" value="Genomic_DNA"/>
</dbReference>
<organism evidence="6">
    <name type="scientific">bioreactor metagenome</name>
    <dbReference type="NCBI Taxonomy" id="1076179"/>
    <lineage>
        <taxon>unclassified sequences</taxon>
        <taxon>metagenomes</taxon>
        <taxon>ecological metagenomes</taxon>
    </lineage>
</organism>
<dbReference type="PANTHER" id="PTHR43420">
    <property type="entry name" value="ACETYLTRANSFERASE"/>
    <property type="match status" value="1"/>
</dbReference>
<evidence type="ECO:0000313" key="6">
    <source>
        <dbReference type="EMBL" id="MPN29076.1"/>
    </source>
</evidence>
<keyword evidence="3 6" id="KW-0808">Transferase</keyword>
<reference evidence="6" key="1">
    <citation type="submission" date="2019-08" db="EMBL/GenBank/DDBJ databases">
        <authorList>
            <person name="Kucharzyk K."/>
            <person name="Murdoch R.W."/>
            <person name="Higgins S."/>
            <person name="Loffler F."/>
        </authorList>
    </citation>
    <scope>NUCLEOTIDE SEQUENCE</scope>
</reference>
<dbReference type="PANTHER" id="PTHR43420:SF51">
    <property type="entry name" value="PEPTIDYL-LYSINE N-ACETYLTRANSFERASE YIAC"/>
    <property type="match status" value="1"/>
</dbReference>